<dbReference type="PANTHER" id="PTHR44329:SF288">
    <property type="entry name" value="MITOGEN-ACTIVATED PROTEIN KINASE KINASE KINASE 20"/>
    <property type="match status" value="1"/>
</dbReference>
<evidence type="ECO:0000256" key="3">
    <source>
        <dbReference type="ARBA" id="ARBA00022777"/>
    </source>
</evidence>
<evidence type="ECO:0000256" key="4">
    <source>
        <dbReference type="ARBA" id="ARBA00022840"/>
    </source>
</evidence>
<evidence type="ECO:0000313" key="6">
    <source>
        <dbReference type="EMBL" id="CAF1129844.1"/>
    </source>
</evidence>
<dbReference type="AlphaFoldDB" id="A0A814RAH7"/>
<keyword evidence="3" id="KW-0418">Kinase</keyword>
<proteinExistence type="predicted"/>
<reference evidence="6" key="1">
    <citation type="submission" date="2021-02" db="EMBL/GenBank/DDBJ databases">
        <authorList>
            <person name="Nowell W R."/>
        </authorList>
    </citation>
    <scope>NUCLEOTIDE SEQUENCE</scope>
</reference>
<protein>
    <recommendedName>
        <fullName evidence="5">Protein kinase domain-containing protein</fullName>
    </recommendedName>
</protein>
<dbReference type="EMBL" id="CAJNOR010001366">
    <property type="protein sequence ID" value="CAF1129844.1"/>
    <property type="molecule type" value="Genomic_DNA"/>
</dbReference>
<keyword evidence="2" id="KW-0547">Nucleotide-binding</keyword>
<evidence type="ECO:0000256" key="2">
    <source>
        <dbReference type="ARBA" id="ARBA00022741"/>
    </source>
</evidence>
<dbReference type="PROSITE" id="PS50011">
    <property type="entry name" value="PROTEIN_KINASE_DOM"/>
    <property type="match status" value="1"/>
</dbReference>
<dbReference type="SMART" id="SM00220">
    <property type="entry name" value="S_TKc"/>
    <property type="match status" value="1"/>
</dbReference>
<dbReference type="GO" id="GO:0004674">
    <property type="term" value="F:protein serine/threonine kinase activity"/>
    <property type="evidence" value="ECO:0007669"/>
    <property type="project" value="TreeGrafter"/>
</dbReference>
<sequence>MMKNCQLGRVLNHGSEGIVHSGTWQGRLAAIKVLKNQYARRAEFEMKLVQNLDHRNIIKYYELEYEQGIAYLSMEMVTGGDLYAFIQAKYTSDSYWTIVDQILQDVARGMVYLHNHRIIQCDLKSHNILLREDTHQAVICDFGIAKCIDNDDQQQRRTNTTKGTIRWMAPELCTPPPEPASYLSDVWSYGCIILEVMSAREPWSEQFVDDSLLFRALQRKENACLFSQTCTNQSGPSHLRQLLIQCCSWSKTDRPQFSRILQQFDADEHTDDMSVDSPVFNESPSTPEETEHVPNVIRQSKIKHVSHGGRLTGEVYTSAGTANGRPIYQGVKGGLYYLTPSGSKIYLHK</sequence>
<evidence type="ECO:0000313" key="8">
    <source>
        <dbReference type="Proteomes" id="UP000663828"/>
    </source>
</evidence>
<dbReference type="InterPro" id="IPR051681">
    <property type="entry name" value="Ser/Thr_Kinases-Pseudokinases"/>
</dbReference>
<dbReference type="InterPro" id="IPR011009">
    <property type="entry name" value="Kinase-like_dom_sf"/>
</dbReference>
<dbReference type="SUPFAM" id="SSF56112">
    <property type="entry name" value="Protein kinase-like (PK-like)"/>
    <property type="match status" value="1"/>
</dbReference>
<evidence type="ECO:0000313" key="7">
    <source>
        <dbReference type="EMBL" id="CAF1452700.1"/>
    </source>
</evidence>
<comment type="caution">
    <text evidence="6">The sequence shown here is derived from an EMBL/GenBank/DDBJ whole genome shotgun (WGS) entry which is preliminary data.</text>
</comment>
<evidence type="ECO:0000256" key="1">
    <source>
        <dbReference type="ARBA" id="ARBA00022679"/>
    </source>
</evidence>
<accession>A0A814RAH7</accession>
<keyword evidence="1" id="KW-0808">Transferase</keyword>
<dbReference type="InterPro" id="IPR000719">
    <property type="entry name" value="Prot_kinase_dom"/>
</dbReference>
<dbReference type="GO" id="GO:0005524">
    <property type="term" value="F:ATP binding"/>
    <property type="evidence" value="ECO:0007669"/>
    <property type="project" value="UniProtKB-KW"/>
</dbReference>
<gene>
    <name evidence="7" type="ORF">EDS130_LOCUS39621</name>
    <name evidence="6" type="ORF">XAT740_LOCUS19841</name>
</gene>
<dbReference type="PANTHER" id="PTHR44329">
    <property type="entry name" value="SERINE/THREONINE-PROTEIN KINASE TNNI3K-RELATED"/>
    <property type="match status" value="1"/>
</dbReference>
<feature type="domain" description="Protein kinase" evidence="5">
    <location>
        <begin position="5"/>
        <end position="280"/>
    </location>
</feature>
<keyword evidence="4" id="KW-0067">ATP-binding</keyword>
<organism evidence="6 8">
    <name type="scientific">Adineta ricciae</name>
    <name type="common">Rotifer</name>
    <dbReference type="NCBI Taxonomy" id="249248"/>
    <lineage>
        <taxon>Eukaryota</taxon>
        <taxon>Metazoa</taxon>
        <taxon>Spiralia</taxon>
        <taxon>Gnathifera</taxon>
        <taxon>Rotifera</taxon>
        <taxon>Eurotatoria</taxon>
        <taxon>Bdelloidea</taxon>
        <taxon>Adinetida</taxon>
        <taxon>Adinetidae</taxon>
        <taxon>Adineta</taxon>
    </lineage>
</organism>
<name>A0A814RAH7_ADIRI</name>
<dbReference type="Pfam" id="PF00069">
    <property type="entry name" value="Pkinase"/>
    <property type="match status" value="1"/>
</dbReference>
<dbReference type="Proteomes" id="UP000663828">
    <property type="component" value="Unassembled WGS sequence"/>
</dbReference>
<keyword evidence="8" id="KW-1185">Reference proteome</keyword>
<dbReference type="Proteomes" id="UP000663852">
    <property type="component" value="Unassembled WGS sequence"/>
</dbReference>
<dbReference type="OrthoDB" id="10261027at2759"/>
<dbReference type="EMBL" id="CAJNOJ010000450">
    <property type="protein sequence ID" value="CAF1452700.1"/>
    <property type="molecule type" value="Genomic_DNA"/>
</dbReference>
<dbReference type="Gene3D" id="1.10.510.10">
    <property type="entry name" value="Transferase(Phosphotransferase) domain 1"/>
    <property type="match status" value="1"/>
</dbReference>
<evidence type="ECO:0000259" key="5">
    <source>
        <dbReference type="PROSITE" id="PS50011"/>
    </source>
</evidence>